<dbReference type="PANTHER" id="PTHR36920">
    <property type="match status" value="1"/>
</dbReference>
<proteinExistence type="inferred from homology"/>
<dbReference type="RefSeq" id="WP_020820395.1">
    <property type="nucleotide sequence ID" value="NZ_JANF02000004.1"/>
</dbReference>
<evidence type="ECO:0000313" key="4">
    <source>
        <dbReference type="Proteomes" id="UP000028135"/>
    </source>
</evidence>
<feature type="chain" id="PRO_5034090842" evidence="2">
    <location>
        <begin position="23"/>
        <end position="226"/>
    </location>
</feature>
<dbReference type="Gene3D" id="2.40.160.20">
    <property type="match status" value="1"/>
</dbReference>
<gene>
    <name evidence="3" type="ORF">AL00_02145</name>
</gene>
<protein>
    <submittedName>
        <fullName evidence="3">Membrane protein</fullName>
    </submittedName>
</protein>
<keyword evidence="2" id="KW-0732">Signal</keyword>
<comment type="caution">
    <text evidence="3">The sequence shown here is derived from an EMBL/GenBank/DDBJ whole genome shotgun (WGS) entry which is preliminary data.</text>
</comment>
<evidence type="ECO:0000256" key="2">
    <source>
        <dbReference type="SAM" id="SignalP"/>
    </source>
</evidence>
<sequence>MKNLTLTAATIAAIAMSTPALAGDAAGRWQVKVMGTAVLPDGKIDKVLVDPGLPAGTDTRADDNYVPTAAIEYFFSPNVSVETICCLTQHDVDVATGPLTGGQLVADRKIIPATLTVKLHMPLASGIKPYVGAGPAYFIFFDEKPGAAARSLLGATKLAFNDKLGVAVQAGVDVALGNSGFGLSLDAKRYWVRPTAHWSNASGAEVLATRHKLDPWVLSAGVASRF</sequence>
<dbReference type="PANTHER" id="PTHR36920:SF1">
    <property type="entry name" value="OUTER MEMBRANE PROTEIN W"/>
    <property type="match status" value="1"/>
</dbReference>
<dbReference type="GO" id="GO:0019867">
    <property type="term" value="C:outer membrane"/>
    <property type="evidence" value="ECO:0007669"/>
    <property type="project" value="InterPro"/>
</dbReference>
<organism evidence="3 4">
    <name type="scientific">Sphingobium indicum F2</name>
    <dbReference type="NCBI Taxonomy" id="1450518"/>
    <lineage>
        <taxon>Bacteria</taxon>
        <taxon>Pseudomonadati</taxon>
        <taxon>Pseudomonadota</taxon>
        <taxon>Alphaproteobacteria</taxon>
        <taxon>Sphingomonadales</taxon>
        <taxon>Sphingomonadaceae</taxon>
        <taxon>Sphingobium</taxon>
    </lineage>
</organism>
<evidence type="ECO:0000313" key="3">
    <source>
        <dbReference type="EMBL" id="KER38151.1"/>
    </source>
</evidence>
<comment type="similarity">
    <text evidence="1">Belongs to the OmpW/AlkL family.</text>
</comment>
<dbReference type="GO" id="GO:0055085">
    <property type="term" value="P:transmembrane transport"/>
    <property type="evidence" value="ECO:0007669"/>
    <property type="project" value="TreeGrafter"/>
</dbReference>
<name>A0A8E1C4H3_9SPHN</name>
<reference evidence="3 4" key="1">
    <citation type="submission" date="2014-05" db="EMBL/GenBank/DDBJ databases">
        <title>Genome Announcement of Sphingobium lucknowense F2.</title>
        <authorList>
            <person name="Lal R."/>
            <person name="Negi V."/>
            <person name="Lata P."/>
            <person name="Sangwan N."/>
            <person name="Gupta S.K."/>
            <person name="Rao D.L.N."/>
            <person name="Das S."/>
        </authorList>
    </citation>
    <scope>NUCLEOTIDE SEQUENCE [LARGE SCALE GENOMIC DNA]</scope>
    <source>
        <strain evidence="3 4">F2</strain>
    </source>
</reference>
<dbReference type="InterPro" id="IPR005618">
    <property type="entry name" value="OMPW"/>
</dbReference>
<dbReference type="InterPro" id="IPR011250">
    <property type="entry name" value="OMP/PagP_B-barrel"/>
</dbReference>
<dbReference type="EMBL" id="JANF02000004">
    <property type="protein sequence ID" value="KER38151.1"/>
    <property type="molecule type" value="Genomic_DNA"/>
</dbReference>
<dbReference type="Proteomes" id="UP000028135">
    <property type="component" value="Unassembled WGS sequence"/>
</dbReference>
<dbReference type="SUPFAM" id="SSF56925">
    <property type="entry name" value="OMPA-like"/>
    <property type="match status" value="1"/>
</dbReference>
<feature type="signal peptide" evidence="2">
    <location>
        <begin position="1"/>
        <end position="22"/>
    </location>
</feature>
<dbReference type="AlphaFoldDB" id="A0A8E1C4H3"/>
<accession>A0A8E1C4H3</accession>
<dbReference type="Pfam" id="PF03922">
    <property type="entry name" value="OmpW"/>
    <property type="match status" value="1"/>
</dbReference>
<evidence type="ECO:0000256" key="1">
    <source>
        <dbReference type="ARBA" id="ARBA00009330"/>
    </source>
</evidence>